<reference evidence="2" key="1">
    <citation type="submission" date="2020-10" db="EMBL/GenBank/DDBJ databases">
        <authorList>
            <person name="Castelo-Branco R."/>
            <person name="Eusebio N."/>
            <person name="Adriana R."/>
            <person name="Vieira A."/>
            <person name="Brugerolle De Fraissinette N."/>
            <person name="Rezende De Castro R."/>
            <person name="Schneider M.P."/>
            <person name="Vasconcelos V."/>
            <person name="Leao P.N."/>
        </authorList>
    </citation>
    <scope>NUCLEOTIDE SEQUENCE</scope>
    <source>
        <strain evidence="2">LEGE 11479</strain>
    </source>
</reference>
<proteinExistence type="predicted"/>
<organism evidence="2 3">
    <name type="scientific">Leptolyngbya cf. ectocarpi LEGE 11479</name>
    <dbReference type="NCBI Taxonomy" id="1828722"/>
    <lineage>
        <taxon>Bacteria</taxon>
        <taxon>Bacillati</taxon>
        <taxon>Cyanobacteriota</taxon>
        <taxon>Cyanophyceae</taxon>
        <taxon>Leptolyngbyales</taxon>
        <taxon>Leptolyngbyaceae</taxon>
        <taxon>Leptolyngbya group</taxon>
        <taxon>Leptolyngbya</taxon>
    </lineage>
</organism>
<dbReference type="Proteomes" id="UP000615026">
    <property type="component" value="Unassembled WGS sequence"/>
</dbReference>
<feature type="transmembrane region" description="Helical" evidence="1">
    <location>
        <begin position="21"/>
        <end position="43"/>
    </location>
</feature>
<protein>
    <submittedName>
        <fullName evidence="2">Uncharacterized protein</fullName>
    </submittedName>
</protein>
<evidence type="ECO:0000313" key="2">
    <source>
        <dbReference type="EMBL" id="MBE9070385.1"/>
    </source>
</evidence>
<dbReference type="RefSeq" id="WP_193996254.1">
    <property type="nucleotide sequence ID" value="NZ_JADEXP010000422.1"/>
</dbReference>
<evidence type="ECO:0000256" key="1">
    <source>
        <dbReference type="SAM" id="Phobius"/>
    </source>
</evidence>
<feature type="transmembrane region" description="Helical" evidence="1">
    <location>
        <begin position="55"/>
        <end position="75"/>
    </location>
</feature>
<name>A0A929FAG1_LEPEC</name>
<keyword evidence="3" id="KW-1185">Reference proteome</keyword>
<dbReference type="Pfam" id="PF19728">
    <property type="entry name" value="DUF6220"/>
    <property type="match status" value="1"/>
</dbReference>
<keyword evidence="1" id="KW-0812">Transmembrane</keyword>
<gene>
    <name evidence="2" type="ORF">IQ260_27455</name>
</gene>
<feature type="transmembrane region" description="Helical" evidence="1">
    <location>
        <begin position="108"/>
        <end position="129"/>
    </location>
</feature>
<evidence type="ECO:0000313" key="3">
    <source>
        <dbReference type="Proteomes" id="UP000615026"/>
    </source>
</evidence>
<keyword evidence="1" id="KW-1133">Transmembrane helix</keyword>
<sequence length="146" mass="16271">MTTTSETDRSFVASSWVKVGFYATSILFNICLIVQVLTVGVAYFTDPAWWTIHVWLVRGYGGLSLILLVAALMLPFSSRTRWLTASLPVLLGLQFCSIHLKTPLHLEILHPLIGFTLFYVSSSLVHRVSREYMQHGSKKGQIGVSG</sequence>
<keyword evidence="1" id="KW-0472">Membrane</keyword>
<dbReference type="InterPro" id="IPR046192">
    <property type="entry name" value="DUF6220"/>
</dbReference>
<comment type="caution">
    <text evidence="2">The sequence shown here is derived from an EMBL/GenBank/DDBJ whole genome shotgun (WGS) entry which is preliminary data.</text>
</comment>
<dbReference type="AlphaFoldDB" id="A0A929FAG1"/>
<dbReference type="EMBL" id="JADEXP010000422">
    <property type="protein sequence ID" value="MBE9070385.1"/>
    <property type="molecule type" value="Genomic_DNA"/>
</dbReference>
<accession>A0A929FAG1</accession>